<name>A0A3A3EV33_9GAMM</name>
<evidence type="ECO:0000313" key="2">
    <source>
        <dbReference type="Proteomes" id="UP000265938"/>
    </source>
</evidence>
<evidence type="ECO:0000313" key="1">
    <source>
        <dbReference type="EMBL" id="RJF37921.1"/>
    </source>
</evidence>
<organism evidence="1 2">
    <name type="scientific">Pseudoalteromonas gelatinilytica</name>
    <dbReference type="NCBI Taxonomy" id="1703256"/>
    <lineage>
        <taxon>Bacteria</taxon>
        <taxon>Pseudomonadati</taxon>
        <taxon>Pseudomonadota</taxon>
        <taxon>Gammaproteobacteria</taxon>
        <taxon>Alteromonadales</taxon>
        <taxon>Pseudoalteromonadaceae</taxon>
        <taxon>Pseudoalteromonas</taxon>
    </lineage>
</organism>
<accession>A0A3A3EV33</accession>
<protein>
    <recommendedName>
        <fullName evidence="3">DUF2974 domain-containing protein</fullName>
    </recommendedName>
</protein>
<dbReference type="InterPro" id="IPR029058">
    <property type="entry name" value="AB_hydrolase_fold"/>
</dbReference>
<dbReference type="Proteomes" id="UP000265938">
    <property type="component" value="Unassembled WGS sequence"/>
</dbReference>
<dbReference type="SUPFAM" id="SSF53474">
    <property type="entry name" value="alpha/beta-Hydrolases"/>
    <property type="match status" value="1"/>
</dbReference>
<reference evidence="1 2" key="1">
    <citation type="submission" date="2018-09" db="EMBL/GenBank/DDBJ databases">
        <title>Identification of marine bacteria producing industrial enzymes.</title>
        <authorList>
            <person name="Cheng T.H."/>
            <person name="Saidin J."/>
            <person name="Muhd D.D."/>
            <person name="Isa M.N.M."/>
            <person name="Bakar M.F.A."/>
            <person name="Ismail N."/>
        </authorList>
    </citation>
    <scope>NUCLEOTIDE SEQUENCE [LARGE SCALE GENOMIC DNA]</scope>
    <source>
        <strain evidence="1 2">MNAD 1.6</strain>
    </source>
</reference>
<sequence>MSILNMKFFALKLLLIYFLLVNICIAEASDEFEPDLTWPEKHKEVARKAFLYAQMSSNTYGQAGDTYNSDGLDFILPSGWKSEHFGNNEIGFAYSIYRKYEGDSLKEVVIAFRGTEGLTNFDDVLYGNILAQQNPMAIEVFNKVKLEIYILGMDIPIVLTGHSLGGGLAIHTAINVSGAVPYFVFNSSPRFSKLRHDQGGDSSLLLQRRHSIVETNEFLYAARFPSIEADQLYTPFNCDKYFKPFSSHSIEKLATCLTMIASLDNPMIKLRKEPKSKALN</sequence>
<proteinExistence type="predicted"/>
<dbReference type="EMBL" id="QYSE01000001">
    <property type="protein sequence ID" value="RJF37921.1"/>
    <property type="molecule type" value="Genomic_DNA"/>
</dbReference>
<dbReference type="AlphaFoldDB" id="A0A3A3EV33"/>
<dbReference type="Pfam" id="PF26363">
    <property type="entry name" value="Phospholipase-like"/>
    <property type="match status" value="1"/>
</dbReference>
<gene>
    <name evidence="1" type="ORF">D4741_07610</name>
</gene>
<comment type="caution">
    <text evidence="1">The sequence shown here is derived from an EMBL/GenBank/DDBJ whole genome shotgun (WGS) entry which is preliminary data.</text>
</comment>
<dbReference type="Gene3D" id="3.40.50.1820">
    <property type="entry name" value="alpha/beta hydrolase"/>
    <property type="match status" value="1"/>
</dbReference>
<evidence type="ECO:0008006" key="3">
    <source>
        <dbReference type="Google" id="ProtNLM"/>
    </source>
</evidence>